<dbReference type="AlphaFoldDB" id="A0A9X5BIW0"/>
<comment type="caution">
    <text evidence="1">The sequence shown here is derived from an EMBL/GenBank/DDBJ whole genome shotgun (WGS) entry which is preliminary data.</text>
</comment>
<reference evidence="1" key="1">
    <citation type="submission" date="2018-09" db="EMBL/GenBank/DDBJ databases">
        <title>Murine metabolic-syndrome-specific gut microbial biobank.</title>
        <authorList>
            <person name="Liu C."/>
        </authorList>
    </citation>
    <scope>NUCLEOTIDE SEQUENCE</scope>
    <source>
        <strain evidence="1">D42-62</strain>
    </source>
</reference>
<dbReference type="EMBL" id="QZDT01000043">
    <property type="protein sequence ID" value="NBJ94566.1"/>
    <property type="molecule type" value="Genomic_DNA"/>
</dbReference>
<accession>A0A9X5BIW0</accession>
<keyword evidence="2" id="KW-1185">Reference proteome</keyword>
<sequence>MDRDELIENLRTNLLWETVCAHIESRNEADVLLQKAGMENGVADECAEIQDSEDFFVTDVCKSGGRKAGYTKSGGLSVWFV</sequence>
<dbReference type="Proteomes" id="UP001154420">
    <property type="component" value="Unassembled WGS sequence"/>
</dbReference>
<name>A0A9X5BIW0_9FIRM</name>
<proteinExistence type="predicted"/>
<protein>
    <submittedName>
        <fullName evidence="1">Uncharacterized protein</fullName>
    </submittedName>
</protein>
<gene>
    <name evidence="1" type="ORF">D5281_18785</name>
</gene>
<dbReference type="RefSeq" id="WP_160561583.1">
    <property type="nucleotide sequence ID" value="NZ_QZDT01000043.1"/>
</dbReference>
<organism evidence="1 2">
    <name type="scientific">Parablautia muri</name>
    <dbReference type="NCBI Taxonomy" id="2320879"/>
    <lineage>
        <taxon>Bacteria</taxon>
        <taxon>Bacillati</taxon>
        <taxon>Bacillota</taxon>
        <taxon>Clostridia</taxon>
        <taxon>Lachnospirales</taxon>
        <taxon>Lachnospiraceae</taxon>
        <taxon>Parablautia</taxon>
    </lineage>
</organism>
<evidence type="ECO:0000313" key="2">
    <source>
        <dbReference type="Proteomes" id="UP001154420"/>
    </source>
</evidence>
<evidence type="ECO:0000313" key="1">
    <source>
        <dbReference type="EMBL" id="NBJ94566.1"/>
    </source>
</evidence>